<feature type="region of interest" description="Disordered" evidence="1">
    <location>
        <begin position="818"/>
        <end position="901"/>
    </location>
</feature>
<dbReference type="RefSeq" id="XP_004183915.1">
    <property type="nucleotide sequence ID" value="XM_004183867.1"/>
</dbReference>
<dbReference type="OMA" id="TKTEVMK"/>
<organism evidence="3 4">
    <name type="scientific">Entamoeba invadens IP1</name>
    <dbReference type="NCBI Taxonomy" id="370355"/>
    <lineage>
        <taxon>Eukaryota</taxon>
        <taxon>Amoebozoa</taxon>
        <taxon>Evosea</taxon>
        <taxon>Archamoebae</taxon>
        <taxon>Mastigamoebida</taxon>
        <taxon>Entamoebidae</taxon>
        <taxon>Entamoeba</taxon>
    </lineage>
</organism>
<dbReference type="AlphaFoldDB" id="A0A0A1TVQ1"/>
<dbReference type="EMBL" id="KB207112">
    <property type="protein sequence ID" value="ELP84569.1"/>
    <property type="molecule type" value="Genomic_DNA"/>
</dbReference>
<dbReference type="GO" id="GO:0000445">
    <property type="term" value="C:THO complex part of transcription export complex"/>
    <property type="evidence" value="ECO:0007669"/>
    <property type="project" value="TreeGrafter"/>
</dbReference>
<dbReference type="KEGG" id="eiv:EIN_171340"/>
<evidence type="ECO:0000313" key="4">
    <source>
        <dbReference type="Proteomes" id="UP000014680"/>
    </source>
</evidence>
<feature type="domain" description="THO complex subunitTHOC2 C-terminal" evidence="2">
    <location>
        <begin position="652"/>
        <end position="780"/>
    </location>
</feature>
<name>A0A0A1TVQ1_ENTIV</name>
<dbReference type="PANTHER" id="PTHR21597:SF0">
    <property type="entry name" value="THO COMPLEX SUBUNIT 2"/>
    <property type="match status" value="1"/>
</dbReference>
<evidence type="ECO:0000313" key="3">
    <source>
        <dbReference type="EMBL" id="ELP84569.1"/>
    </source>
</evidence>
<evidence type="ECO:0000259" key="2">
    <source>
        <dbReference type="Pfam" id="PF11262"/>
    </source>
</evidence>
<dbReference type="GeneID" id="14883528"/>
<reference evidence="3 4" key="1">
    <citation type="submission" date="2012-10" db="EMBL/GenBank/DDBJ databases">
        <authorList>
            <person name="Zafar N."/>
            <person name="Inman J."/>
            <person name="Hall N."/>
            <person name="Lorenzi H."/>
            <person name="Caler E."/>
        </authorList>
    </citation>
    <scope>NUCLEOTIDE SEQUENCE [LARGE SCALE GENOMIC DNA]</scope>
    <source>
        <strain evidence="3 4">IP1</strain>
    </source>
</reference>
<dbReference type="Proteomes" id="UP000014680">
    <property type="component" value="Unassembled WGS sequence"/>
</dbReference>
<accession>A0A0A1TVQ1</accession>
<dbReference type="VEuPathDB" id="AmoebaDB:EIN_171340"/>
<gene>
    <name evidence="3" type="ORF">EIN_171340</name>
</gene>
<dbReference type="InterPro" id="IPR040007">
    <property type="entry name" value="Tho2"/>
</dbReference>
<protein>
    <recommendedName>
        <fullName evidence="2">THO complex subunitTHOC2 C-terminal domain-containing protein</fullName>
    </recommendedName>
</protein>
<proteinExistence type="predicted"/>
<dbReference type="GO" id="GO:0003729">
    <property type="term" value="F:mRNA binding"/>
    <property type="evidence" value="ECO:0007669"/>
    <property type="project" value="TreeGrafter"/>
</dbReference>
<dbReference type="GO" id="GO:0006406">
    <property type="term" value="P:mRNA export from nucleus"/>
    <property type="evidence" value="ECO:0007669"/>
    <property type="project" value="InterPro"/>
</dbReference>
<sequence length="901" mass="105045">MEDDFTESVLHILQQLENGEVVFENAFLSINMEAYKHNVDIREIYKAIFLGYEKVNTYNTFSEVVKHFLLCPKLLAAIVTPDFVVPSDIKNVIVFLICNDIIGFGDLARILNGYVTTQPKMVFDVVVSLLKNGKLNPNTFKEVVEYSITLLAEQSECVVDLQQSVIDFSSGVLKTLSESESQLISSLFDTLPMYVLFDQKFASELCSSEVSQNRFGESLLSHFSGVKQQEIDKVQNLFFNLTISKDSIFENYYNTKIVELIKNADEIENAPKKDGDKIKSFYKLAKSVLNKELSLTQFFSKCKNWFFAGEILILHVLKEQPNALIVLNEMLFIPDLVKVYMIYRFRKIIGSNMDKLNNLAKIVFGTNITSKRYFFEESMKAALSFIGTSQSVFVTIAYWIVKGLLFHEGKNKQMYQNAMVGNAKVGIVNNFSNDMQCVRYSKLGFVDVMKKQNYLFNVPFLLGEMKVNYKNDIKKFGEFYDMVQETIKNYYTVLSLCISPNEVLSYLKGNRKELMYLCHNPDDFAFWAGVRFVIIFDPTYSQYYSLSIKAHLKYERAEYKPSDEMMYIKQVIDERMNEQGYGKVGVLLWLLDLEDMLCPDNEYSYVESHCKVDTVRAEMRDIATAHRQRLLVLDATLKKEKYGGMEQQVYYYPSKFLFNAMLKRVLVSKTDAHYVAMFVLKMCELDTDAFSILFLCNLIFEFVIPTLFISTNNEAKHLGVFFGDITEKLMFWCDERKFEANCYKKKGFSAARPLEYANYKTSFEKWVRFLTQELCVFLRCDNADLQTKASWVFWEISYTLPKDNELFRVCKQKDKERKEKDAETSKRLQSPQIKSNEKEEKNVEETMKEKRKEDRPKSIRANKEEAMEDRMKSEKKKETKPENGDGLILKQRKRRYNREKD</sequence>
<dbReference type="Pfam" id="PF11262">
    <property type="entry name" value="Tho2"/>
    <property type="match status" value="1"/>
</dbReference>
<keyword evidence="4" id="KW-1185">Reference proteome</keyword>
<dbReference type="GO" id="GO:0006397">
    <property type="term" value="P:mRNA processing"/>
    <property type="evidence" value="ECO:0007669"/>
    <property type="project" value="InterPro"/>
</dbReference>
<evidence type="ECO:0000256" key="1">
    <source>
        <dbReference type="SAM" id="MobiDB-lite"/>
    </source>
</evidence>
<dbReference type="PANTHER" id="PTHR21597">
    <property type="entry name" value="THO2 PROTEIN"/>
    <property type="match status" value="1"/>
</dbReference>
<feature type="compositionally biased region" description="Basic and acidic residues" evidence="1">
    <location>
        <begin position="835"/>
        <end position="883"/>
    </location>
</feature>
<feature type="compositionally biased region" description="Basic residues" evidence="1">
    <location>
        <begin position="890"/>
        <end position="901"/>
    </location>
</feature>
<dbReference type="InterPro" id="IPR021418">
    <property type="entry name" value="THO_THOC2_C"/>
</dbReference>